<accession>A0A1B7TIU0</accession>
<dbReference type="Proteomes" id="UP000092321">
    <property type="component" value="Unassembled WGS sequence"/>
</dbReference>
<gene>
    <name evidence="1" type="ORF">HANVADRAFT_306</name>
</gene>
<evidence type="ECO:0000313" key="1">
    <source>
        <dbReference type="EMBL" id="OBA28670.1"/>
    </source>
</evidence>
<evidence type="ECO:0000313" key="2">
    <source>
        <dbReference type="Proteomes" id="UP000092321"/>
    </source>
</evidence>
<comment type="caution">
    <text evidence="1">The sequence shown here is derived from an EMBL/GenBank/DDBJ whole genome shotgun (WGS) entry which is preliminary data.</text>
</comment>
<dbReference type="EMBL" id="LXPE01000002">
    <property type="protein sequence ID" value="OBA28670.1"/>
    <property type="molecule type" value="Genomic_DNA"/>
</dbReference>
<name>A0A1B7TIU0_9ASCO</name>
<dbReference type="AlphaFoldDB" id="A0A1B7TIU0"/>
<dbReference type="OrthoDB" id="3973204at2759"/>
<protein>
    <submittedName>
        <fullName evidence="1">Uncharacterized protein</fullName>
    </submittedName>
</protein>
<keyword evidence="2" id="KW-1185">Reference proteome</keyword>
<sequence>MATSNNNNNNGKHSKPTTKDISDIYLQYTSLNKGVKEMLVNSNFSNEDIYKSKFIKNESKIIELKDIDCILSLYFDDEYFYLNNYLIETSVLDECFDSFNKLLSDNLIHLLKSNNNFEDTDFFTVYDWKSLINNNQLLLFLIIFNFYIDNPLTFIIDKIFKDFVFSVNNVFTIKNYDICSVLQYVLPPDIYDISKKPEILTNSEHFMDKVSEILTINHLLSGTIYVFNESINILVLLDLFFYNNKKMDYTRHSNMKLFKKIMEKIYLQFDMRSHNSYSPQHSFSELLCKSGTASLQKKLKNFPLSNLLFKIKQKKMKIDDECKFFFLNWFGKVNIKWDAKNNAARVPYAQASIEQLVSLFQLNNIVSFASSSSSASPFKNDFLKESFIGFNFDFTKNKKYETFYKIMKCPPVTETAVINLKILTKNISNLISFSDLEKQLVWTIDQEINSPLTLLKQSSNKFIFKIAYFTIHESYLKYIAGKCLKQEKFKEIYEFIDLSRFNDFNTFFYNDTDIITAFKINSNDFIKTPFSVNSSKEVKEKITTPTTIRSKKSIKNSVSLEDINEIERNLNSNFAATKKLQASPLQQKMKSKQIPVSPDMDSQFASLLSTSNNKNKVTKFRPYESSTNMINFQLSTSFELDQQPSQLILDSFDNDLKQYLKTTGLELA</sequence>
<organism evidence="1 2">
    <name type="scientific">Hanseniaspora valbyensis NRRL Y-1626</name>
    <dbReference type="NCBI Taxonomy" id="766949"/>
    <lineage>
        <taxon>Eukaryota</taxon>
        <taxon>Fungi</taxon>
        <taxon>Dikarya</taxon>
        <taxon>Ascomycota</taxon>
        <taxon>Saccharomycotina</taxon>
        <taxon>Saccharomycetes</taxon>
        <taxon>Saccharomycodales</taxon>
        <taxon>Saccharomycodaceae</taxon>
        <taxon>Hanseniaspora</taxon>
    </lineage>
</organism>
<proteinExistence type="predicted"/>
<reference evidence="2" key="1">
    <citation type="journal article" date="2016" name="Proc. Natl. Acad. Sci. U.S.A.">
        <title>Comparative genomics of biotechnologically important yeasts.</title>
        <authorList>
            <person name="Riley R."/>
            <person name="Haridas S."/>
            <person name="Wolfe K.H."/>
            <person name="Lopes M.R."/>
            <person name="Hittinger C.T."/>
            <person name="Goeker M."/>
            <person name="Salamov A.A."/>
            <person name="Wisecaver J.H."/>
            <person name="Long T.M."/>
            <person name="Calvey C.H."/>
            <person name="Aerts A.L."/>
            <person name="Barry K.W."/>
            <person name="Choi C."/>
            <person name="Clum A."/>
            <person name="Coughlan A.Y."/>
            <person name="Deshpande S."/>
            <person name="Douglass A.P."/>
            <person name="Hanson S.J."/>
            <person name="Klenk H.-P."/>
            <person name="LaButti K.M."/>
            <person name="Lapidus A."/>
            <person name="Lindquist E.A."/>
            <person name="Lipzen A.M."/>
            <person name="Meier-Kolthoff J.P."/>
            <person name="Ohm R.A."/>
            <person name="Otillar R.P."/>
            <person name="Pangilinan J.L."/>
            <person name="Peng Y."/>
            <person name="Rokas A."/>
            <person name="Rosa C.A."/>
            <person name="Scheuner C."/>
            <person name="Sibirny A.A."/>
            <person name="Slot J.C."/>
            <person name="Stielow J.B."/>
            <person name="Sun H."/>
            <person name="Kurtzman C.P."/>
            <person name="Blackwell M."/>
            <person name="Grigoriev I.V."/>
            <person name="Jeffries T.W."/>
        </authorList>
    </citation>
    <scope>NUCLEOTIDE SEQUENCE [LARGE SCALE GENOMIC DNA]</scope>
    <source>
        <strain evidence="2">NRRL Y-1626</strain>
    </source>
</reference>